<keyword evidence="2" id="KW-1133">Transmembrane helix</keyword>
<dbReference type="EMBL" id="CM035434">
    <property type="protein sequence ID" value="KAH7291290.1"/>
    <property type="molecule type" value="Genomic_DNA"/>
</dbReference>
<dbReference type="Proteomes" id="UP000825935">
    <property type="component" value="Chromosome 29"/>
</dbReference>
<reference evidence="3" key="1">
    <citation type="submission" date="2021-08" db="EMBL/GenBank/DDBJ databases">
        <title>WGS assembly of Ceratopteris richardii.</title>
        <authorList>
            <person name="Marchant D.B."/>
            <person name="Chen G."/>
            <person name="Jenkins J."/>
            <person name="Shu S."/>
            <person name="Leebens-Mack J."/>
            <person name="Grimwood J."/>
            <person name="Schmutz J."/>
            <person name="Soltis P."/>
            <person name="Soltis D."/>
            <person name="Chen Z.-H."/>
        </authorList>
    </citation>
    <scope>NUCLEOTIDE SEQUENCE</scope>
    <source>
        <strain evidence="3">Whitten #5841</strain>
        <tissue evidence="3">Leaf</tissue>
    </source>
</reference>
<keyword evidence="2" id="KW-0472">Membrane</keyword>
<keyword evidence="4" id="KW-1185">Reference proteome</keyword>
<sequence>MYTHEEEENLCVKNKLSTSISIGEPAALRATIPQISLYLYLLRLRHSRFSIQYHTMYIRENSLHGVVRFIAFLCILPYLLYFPFPKHERPSSLTDFFLVNIIVLALLFPSIFRNPSTASDRGRSLITDRHPCPDDGKTLNKSLYNRKRFGGQGNAPWGEAKHTRNDLPLRTRKRVEGRRIAYITHAFAERQQIHSSQDVVASHHIYATASAATILYIGKARSQEVTMPTNPQKALPPVVERPRGRSQQQRSEELANLTCTGDMDKRFDEFISSFFARVRAEIRESRD</sequence>
<evidence type="ECO:0000256" key="1">
    <source>
        <dbReference type="SAM" id="MobiDB-lite"/>
    </source>
</evidence>
<dbReference type="AlphaFoldDB" id="A0A8T2R5L9"/>
<organism evidence="3 4">
    <name type="scientific">Ceratopteris richardii</name>
    <name type="common">Triangle waterfern</name>
    <dbReference type="NCBI Taxonomy" id="49495"/>
    <lineage>
        <taxon>Eukaryota</taxon>
        <taxon>Viridiplantae</taxon>
        <taxon>Streptophyta</taxon>
        <taxon>Embryophyta</taxon>
        <taxon>Tracheophyta</taxon>
        <taxon>Polypodiopsida</taxon>
        <taxon>Polypodiidae</taxon>
        <taxon>Polypodiales</taxon>
        <taxon>Pteridineae</taxon>
        <taxon>Pteridaceae</taxon>
        <taxon>Parkerioideae</taxon>
        <taxon>Ceratopteris</taxon>
    </lineage>
</organism>
<feature type="transmembrane region" description="Helical" evidence="2">
    <location>
        <begin position="96"/>
        <end position="112"/>
    </location>
</feature>
<evidence type="ECO:0000256" key="2">
    <source>
        <dbReference type="SAM" id="Phobius"/>
    </source>
</evidence>
<name>A0A8T2R5L9_CERRI</name>
<gene>
    <name evidence="3" type="ORF">KP509_29G010300</name>
</gene>
<comment type="caution">
    <text evidence="3">The sequence shown here is derived from an EMBL/GenBank/DDBJ whole genome shotgun (WGS) entry which is preliminary data.</text>
</comment>
<feature type="transmembrane region" description="Helical" evidence="2">
    <location>
        <begin position="26"/>
        <end position="44"/>
    </location>
</feature>
<evidence type="ECO:0000313" key="4">
    <source>
        <dbReference type="Proteomes" id="UP000825935"/>
    </source>
</evidence>
<protein>
    <submittedName>
        <fullName evidence="3">Uncharacterized protein</fullName>
    </submittedName>
</protein>
<dbReference type="OrthoDB" id="1973859at2759"/>
<evidence type="ECO:0000313" key="3">
    <source>
        <dbReference type="EMBL" id="KAH7291290.1"/>
    </source>
</evidence>
<keyword evidence="2" id="KW-0812">Transmembrane</keyword>
<proteinExistence type="predicted"/>
<feature type="transmembrane region" description="Helical" evidence="2">
    <location>
        <begin position="65"/>
        <end position="84"/>
    </location>
</feature>
<feature type="region of interest" description="Disordered" evidence="1">
    <location>
        <begin position="227"/>
        <end position="252"/>
    </location>
</feature>
<accession>A0A8T2R5L9</accession>